<keyword evidence="3" id="KW-1185">Reference proteome</keyword>
<evidence type="ECO:0000256" key="1">
    <source>
        <dbReference type="SAM" id="SignalP"/>
    </source>
</evidence>
<reference evidence="2" key="1">
    <citation type="submission" date="2017-10" db="EMBL/GenBank/DDBJ databases">
        <title>Whole genome sequencing of members of genus Pseudoxanthomonas.</title>
        <authorList>
            <person name="Kumar S."/>
            <person name="Bansal K."/>
            <person name="Kaur A."/>
            <person name="Patil P."/>
            <person name="Sharma S."/>
            <person name="Patil P.B."/>
        </authorList>
    </citation>
    <scope>NUCLEOTIDE SEQUENCE</scope>
    <source>
        <strain evidence="2">DSM 22914</strain>
    </source>
</reference>
<accession>A0A921NZ04</accession>
<feature type="signal peptide" evidence="1">
    <location>
        <begin position="1"/>
        <end position="25"/>
    </location>
</feature>
<name>A0A921NZ04_9GAMM</name>
<dbReference type="Proteomes" id="UP000717981">
    <property type="component" value="Unassembled WGS sequence"/>
</dbReference>
<dbReference type="AlphaFoldDB" id="A0A921NZ04"/>
<gene>
    <name evidence="2" type="ORF">CR938_12585</name>
</gene>
<evidence type="ECO:0000313" key="2">
    <source>
        <dbReference type="EMBL" id="KAF1685950.1"/>
    </source>
</evidence>
<protein>
    <submittedName>
        <fullName evidence="2">Uncharacterized protein</fullName>
    </submittedName>
</protein>
<feature type="chain" id="PRO_5037565222" evidence="1">
    <location>
        <begin position="26"/>
        <end position="135"/>
    </location>
</feature>
<dbReference type="RefSeq" id="WP_162125346.1">
    <property type="nucleotide sequence ID" value="NZ_PDWK01000081.1"/>
</dbReference>
<sequence>MRPTVARPILYLALALSAALSPATAAEPYRVTPSDLHLEQLRPARLSYLVYMHGGPGTGVRRAVLSSFEVAQETVDGRPAWVITHHWVDADGTMHTARTVHAASDAATLSQKSTWVRSGKRMSSSVVPAEGRGIA</sequence>
<keyword evidence="1" id="KW-0732">Signal</keyword>
<evidence type="ECO:0000313" key="3">
    <source>
        <dbReference type="Proteomes" id="UP000717981"/>
    </source>
</evidence>
<organism evidence="2 3">
    <name type="scientific">Pseudoxanthomonas taiwanensis</name>
    <dbReference type="NCBI Taxonomy" id="176598"/>
    <lineage>
        <taxon>Bacteria</taxon>
        <taxon>Pseudomonadati</taxon>
        <taxon>Pseudomonadota</taxon>
        <taxon>Gammaproteobacteria</taxon>
        <taxon>Lysobacterales</taxon>
        <taxon>Lysobacteraceae</taxon>
        <taxon>Pseudoxanthomonas</taxon>
    </lineage>
</organism>
<dbReference type="EMBL" id="PDWK01000081">
    <property type="protein sequence ID" value="KAF1685950.1"/>
    <property type="molecule type" value="Genomic_DNA"/>
</dbReference>
<proteinExistence type="predicted"/>
<comment type="caution">
    <text evidence="2">The sequence shown here is derived from an EMBL/GenBank/DDBJ whole genome shotgun (WGS) entry which is preliminary data.</text>
</comment>